<dbReference type="GO" id="GO:0050135">
    <property type="term" value="F:NADP+ nucleosidase activity"/>
    <property type="evidence" value="ECO:0007669"/>
    <property type="project" value="InterPro"/>
</dbReference>
<dbReference type="RefSeq" id="WP_121005979.1">
    <property type="nucleotide sequence ID" value="NZ_RBXO01000001.1"/>
</dbReference>
<feature type="chain" id="PRO_5019756684" evidence="1">
    <location>
        <begin position="32"/>
        <end position="216"/>
    </location>
</feature>
<keyword evidence="1" id="KW-0732">Signal</keyword>
<dbReference type="InterPro" id="IPR025331">
    <property type="entry name" value="TNT"/>
</dbReference>
<dbReference type="EMBL" id="RBXO01000001">
    <property type="protein sequence ID" value="RKT54381.1"/>
    <property type="molecule type" value="Genomic_DNA"/>
</dbReference>
<evidence type="ECO:0000259" key="2">
    <source>
        <dbReference type="Pfam" id="PF14021"/>
    </source>
</evidence>
<gene>
    <name evidence="3" type="ORF">C8E97_3001</name>
</gene>
<feature type="signal peptide" evidence="1">
    <location>
        <begin position="1"/>
        <end position="31"/>
    </location>
</feature>
<dbReference type="AlphaFoldDB" id="A0A495VY76"/>
<dbReference type="OrthoDB" id="4745173at2"/>
<dbReference type="Proteomes" id="UP000282084">
    <property type="component" value="Unassembled WGS sequence"/>
</dbReference>
<evidence type="ECO:0000256" key="1">
    <source>
        <dbReference type="SAM" id="SignalP"/>
    </source>
</evidence>
<dbReference type="PANTHER" id="PTHR42059:SF1">
    <property type="entry name" value="TNT DOMAIN-CONTAINING PROTEIN"/>
    <property type="match status" value="1"/>
</dbReference>
<dbReference type="Pfam" id="PF14021">
    <property type="entry name" value="TNT"/>
    <property type="match status" value="1"/>
</dbReference>
<comment type="caution">
    <text evidence="3">The sequence shown here is derived from an EMBL/GenBank/DDBJ whole genome shotgun (WGS) entry which is preliminary data.</text>
</comment>
<accession>A0A495VY76</accession>
<feature type="domain" description="TNT" evidence="2">
    <location>
        <begin position="114"/>
        <end position="214"/>
    </location>
</feature>
<reference evidence="3 4" key="1">
    <citation type="submission" date="2018-10" db="EMBL/GenBank/DDBJ databases">
        <title>Sequencing the genomes of 1000 actinobacteria strains.</title>
        <authorList>
            <person name="Klenk H.-P."/>
        </authorList>
    </citation>
    <scope>NUCLEOTIDE SEQUENCE [LARGE SCALE GENOMIC DNA]</scope>
    <source>
        <strain evidence="3 4">DSM 43800</strain>
    </source>
</reference>
<evidence type="ECO:0000313" key="4">
    <source>
        <dbReference type="Proteomes" id="UP000282084"/>
    </source>
</evidence>
<organism evidence="3 4">
    <name type="scientific">Saccharothrix australiensis</name>
    <dbReference type="NCBI Taxonomy" id="2072"/>
    <lineage>
        <taxon>Bacteria</taxon>
        <taxon>Bacillati</taxon>
        <taxon>Actinomycetota</taxon>
        <taxon>Actinomycetes</taxon>
        <taxon>Pseudonocardiales</taxon>
        <taxon>Pseudonocardiaceae</taxon>
        <taxon>Saccharothrix</taxon>
    </lineage>
</organism>
<evidence type="ECO:0000313" key="3">
    <source>
        <dbReference type="EMBL" id="RKT54381.1"/>
    </source>
</evidence>
<protein>
    <submittedName>
        <fullName evidence="3">Uncharacterized protein DUF4237</fullName>
    </submittedName>
</protein>
<keyword evidence="4" id="KW-1185">Reference proteome</keyword>
<name>A0A495VY76_9PSEU</name>
<dbReference type="PANTHER" id="PTHR42059">
    <property type="entry name" value="TNT DOMAIN-CONTAINING PROTEIN"/>
    <property type="match status" value="1"/>
</dbReference>
<sequence>MGWARRLVGRSAAVLSLVLATTLVGVAPAQAAGTGLTECSAEQYHDDRRLGPERLPALGAVGVQLLGYSRTGYRSEEQFLSTYYDTAANSWRYPPKDGYLLTPAGEPVKWQQELHAGRRIDRYGSEYGAFLAPEGLPYTTRSIPPQNLTGTPAENCNYHVYRVVKPFQVDAGLIAPWFYQVGGGIQYQLRGSLVPGAPERLNVLWLLDNGYLQRLR</sequence>
<proteinExistence type="predicted"/>
<dbReference type="InterPro" id="IPR053024">
    <property type="entry name" value="Fungal_surface_NADase"/>
</dbReference>